<accession>A0A0S4UBX2</accession>
<evidence type="ECO:0008006" key="3">
    <source>
        <dbReference type="Google" id="ProtNLM"/>
    </source>
</evidence>
<keyword evidence="1" id="KW-0472">Membrane</keyword>
<feature type="transmembrane region" description="Helical" evidence="1">
    <location>
        <begin position="36"/>
        <end position="52"/>
    </location>
</feature>
<keyword evidence="1" id="KW-1133">Transmembrane helix</keyword>
<evidence type="ECO:0000313" key="2">
    <source>
        <dbReference type="EMBL" id="CUV19600.1"/>
    </source>
</evidence>
<sequence>MRHFASRLISGTASIFGTALTGASLAGKSHAGTAPALILGLALVLFFAPRWYRLYRFRTHTFTWYRQKYPGLVSEAGTITCHRCSSTHLGVHSIRRAPGTRAHFCRTCGETLYFSAERY</sequence>
<keyword evidence="1" id="KW-0812">Transmembrane</keyword>
<gene>
    <name evidence="2" type="ORF">PSS4_v1_1070033</name>
</gene>
<name>A0A0S4UBX2_RALSL</name>
<reference evidence="2" key="1">
    <citation type="submission" date="2015-10" db="EMBL/GenBank/DDBJ databases">
        <authorList>
            <person name="Gilbert D.G."/>
        </authorList>
    </citation>
    <scope>NUCLEOTIDE SEQUENCE</scope>
    <source>
        <strain evidence="2">Phyl III-seqv23</strain>
    </source>
</reference>
<dbReference type="AlphaFoldDB" id="A0A0S4UBX2"/>
<proteinExistence type="predicted"/>
<protein>
    <recommendedName>
        <fullName evidence="3">Transmembrane protein</fullName>
    </recommendedName>
</protein>
<organism evidence="2">
    <name type="scientific">Ralstonia solanacearum</name>
    <name type="common">Pseudomonas solanacearum</name>
    <dbReference type="NCBI Taxonomy" id="305"/>
    <lineage>
        <taxon>Bacteria</taxon>
        <taxon>Pseudomonadati</taxon>
        <taxon>Pseudomonadota</taxon>
        <taxon>Betaproteobacteria</taxon>
        <taxon>Burkholderiales</taxon>
        <taxon>Burkholderiaceae</taxon>
        <taxon>Ralstonia</taxon>
        <taxon>Ralstonia solanacearum species complex</taxon>
    </lineage>
</organism>
<evidence type="ECO:0000256" key="1">
    <source>
        <dbReference type="SAM" id="Phobius"/>
    </source>
</evidence>
<dbReference type="EMBL" id="LN899821">
    <property type="protein sequence ID" value="CUV19600.1"/>
    <property type="molecule type" value="Genomic_DNA"/>
</dbReference>